<dbReference type="EMBL" id="QUSW01000005">
    <property type="protein sequence ID" value="RQP23146.1"/>
    <property type="molecule type" value="Genomic_DNA"/>
</dbReference>
<reference evidence="1 2" key="2">
    <citation type="submission" date="2018-12" db="EMBL/GenBank/DDBJ databases">
        <title>Rhizobacter gummiphilus sp. nov., a rubber-degrading bacterium isolated from the soil of a botanical garden in Japan.</title>
        <authorList>
            <person name="Shunsuke S.S."/>
        </authorList>
    </citation>
    <scope>NUCLEOTIDE SEQUENCE [LARGE SCALE GENOMIC DNA]</scope>
    <source>
        <strain evidence="1 2">S-16</strain>
    </source>
</reference>
<gene>
    <name evidence="1" type="ORF">DZC73_18695</name>
</gene>
<reference evidence="1 2" key="1">
    <citation type="submission" date="2018-08" db="EMBL/GenBank/DDBJ databases">
        <authorList>
            <person name="Khan S.A."/>
            <person name="Jeon C.O."/>
            <person name="Chun B.H."/>
            <person name="Jeong S.E."/>
        </authorList>
    </citation>
    <scope>NUCLEOTIDE SEQUENCE [LARGE SCALE GENOMIC DNA]</scope>
    <source>
        <strain evidence="1 2">S-16</strain>
    </source>
</reference>
<evidence type="ECO:0000313" key="1">
    <source>
        <dbReference type="EMBL" id="RQP23146.1"/>
    </source>
</evidence>
<keyword evidence="2" id="KW-1185">Reference proteome</keyword>
<accession>A0A3N7HPT6</accession>
<dbReference type="Proteomes" id="UP000267464">
    <property type="component" value="Unassembled WGS sequence"/>
</dbReference>
<sequence length="91" mass="9719">MTPEARMQIGETRHEHAATSQVYTYHADYDVDTHAITWSATVRNGADGEWRLDGSIPLSSPGIASVAEEVVRDAVVAQIDALEVDGAGPSP</sequence>
<protein>
    <submittedName>
        <fullName evidence="1">Uncharacterized protein</fullName>
    </submittedName>
</protein>
<organism evidence="1 2">
    <name type="scientific">Piscinibacter terrae</name>
    <dbReference type="NCBI Taxonomy" id="2496871"/>
    <lineage>
        <taxon>Bacteria</taxon>
        <taxon>Pseudomonadati</taxon>
        <taxon>Pseudomonadota</taxon>
        <taxon>Betaproteobacteria</taxon>
        <taxon>Burkholderiales</taxon>
        <taxon>Sphaerotilaceae</taxon>
        <taxon>Piscinibacter</taxon>
    </lineage>
</organism>
<proteinExistence type="predicted"/>
<name>A0A3N7HPT6_9BURK</name>
<evidence type="ECO:0000313" key="2">
    <source>
        <dbReference type="Proteomes" id="UP000267464"/>
    </source>
</evidence>
<comment type="caution">
    <text evidence="1">The sequence shown here is derived from an EMBL/GenBank/DDBJ whole genome shotgun (WGS) entry which is preliminary data.</text>
</comment>
<dbReference type="AlphaFoldDB" id="A0A3N7HPT6"/>